<dbReference type="Proteomes" id="UP000241964">
    <property type="component" value="Unassembled WGS sequence"/>
</dbReference>
<proteinExistence type="inferred from homology"/>
<dbReference type="GO" id="GO:0005737">
    <property type="term" value="C:cytoplasm"/>
    <property type="evidence" value="ECO:0007669"/>
    <property type="project" value="UniProtKB-SubCell"/>
</dbReference>
<protein>
    <recommendedName>
        <fullName evidence="3">Urease accessory protein UreD</fullName>
    </recommendedName>
</protein>
<evidence type="ECO:0000313" key="5">
    <source>
        <dbReference type="Proteomes" id="UP000241964"/>
    </source>
</evidence>
<comment type="subcellular location">
    <subcellularLocation>
        <location evidence="3">Cytoplasm</location>
    </subcellularLocation>
</comment>
<dbReference type="PANTHER" id="PTHR33643">
    <property type="entry name" value="UREASE ACCESSORY PROTEIN D"/>
    <property type="match status" value="1"/>
</dbReference>
<dbReference type="AlphaFoldDB" id="A0A2P8GIM7"/>
<evidence type="ECO:0000256" key="2">
    <source>
        <dbReference type="ARBA" id="ARBA00023186"/>
    </source>
</evidence>
<keyword evidence="3" id="KW-0996">Nickel insertion</keyword>
<dbReference type="HAMAP" id="MF_01384">
    <property type="entry name" value="UreD"/>
    <property type="match status" value="1"/>
</dbReference>
<dbReference type="PANTHER" id="PTHR33643:SF1">
    <property type="entry name" value="UREASE ACCESSORY PROTEIN D"/>
    <property type="match status" value="1"/>
</dbReference>
<keyword evidence="3" id="KW-0963">Cytoplasm</keyword>
<accession>A0A2P8GIM7</accession>
<keyword evidence="2 3" id="KW-0143">Chaperone</keyword>
<evidence type="ECO:0000313" key="4">
    <source>
        <dbReference type="EMBL" id="PSL33829.1"/>
    </source>
</evidence>
<gene>
    <name evidence="3" type="primary">ureD</name>
    <name evidence="4" type="ORF">CLV60_101198</name>
</gene>
<organism evidence="4 5">
    <name type="scientific">Dyadobacter jiangsuensis</name>
    <dbReference type="NCBI Taxonomy" id="1591085"/>
    <lineage>
        <taxon>Bacteria</taxon>
        <taxon>Pseudomonadati</taxon>
        <taxon>Bacteroidota</taxon>
        <taxon>Cytophagia</taxon>
        <taxon>Cytophagales</taxon>
        <taxon>Spirosomataceae</taxon>
        <taxon>Dyadobacter</taxon>
    </lineage>
</organism>
<dbReference type="RefSeq" id="WP_211302171.1">
    <property type="nucleotide sequence ID" value="NZ_PYAS01000001.1"/>
</dbReference>
<dbReference type="Pfam" id="PF01774">
    <property type="entry name" value="UreD"/>
    <property type="match status" value="1"/>
</dbReference>
<sequence>MDCKLSITAGARDGKSYMKDVFVSAPFRVVPVGQTKSDGAAYLMVMSSSPGILDGDHYDLNIQVEQNARLQLQSQSYQRLFNMERGASQLMQVNLADGAAFSYVPHPVVPHENSTFKSVTKVALGDACEFLMSEIITCGRKYHGEVFKYSHFQNLIEVRHRQKLILKDNVLLLPELMPLAAIGLLEGFTHQGTLIYVNTGNQPVDELIECIYEMMQGEQEVQFGISKIRHDGFVLRCLGHGGEQLYDRFQRIQNLIWEESKVSLA</sequence>
<comment type="caution">
    <text evidence="4">The sequence shown here is derived from an EMBL/GenBank/DDBJ whole genome shotgun (WGS) entry which is preliminary data.</text>
</comment>
<dbReference type="GO" id="GO:0016151">
    <property type="term" value="F:nickel cation binding"/>
    <property type="evidence" value="ECO:0007669"/>
    <property type="project" value="UniProtKB-UniRule"/>
</dbReference>
<comment type="similarity">
    <text evidence="1 3">Belongs to the UreD family.</text>
</comment>
<comment type="subunit">
    <text evidence="3">UreD, UreF and UreG form a complex that acts as a GTP-hydrolysis-dependent molecular chaperone, activating the urease apoprotein by helping to assemble the nickel containing metallocenter of UreC. The UreE protein probably delivers the nickel.</text>
</comment>
<reference evidence="4 5" key="1">
    <citation type="submission" date="2018-03" db="EMBL/GenBank/DDBJ databases">
        <title>Genomic Encyclopedia of Archaeal and Bacterial Type Strains, Phase II (KMG-II): from individual species to whole genera.</title>
        <authorList>
            <person name="Goeker M."/>
        </authorList>
    </citation>
    <scope>NUCLEOTIDE SEQUENCE [LARGE SCALE GENOMIC DNA]</scope>
    <source>
        <strain evidence="4 5">DSM 29057</strain>
    </source>
</reference>
<evidence type="ECO:0000256" key="3">
    <source>
        <dbReference type="HAMAP-Rule" id="MF_01384"/>
    </source>
</evidence>
<keyword evidence="5" id="KW-1185">Reference proteome</keyword>
<dbReference type="EMBL" id="PYAS01000001">
    <property type="protein sequence ID" value="PSL33829.1"/>
    <property type="molecule type" value="Genomic_DNA"/>
</dbReference>
<comment type="function">
    <text evidence="3">Required for maturation of urease via the functional incorporation of the urease nickel metallocenter.</text>
</comment>
<name>A0A2P8GIM7_9BACT</name>
<evidence type="ECO:0000256" key="1">
    <source>
        <dbReference type="ARBA" id="ARBA00007177"/>
    </source>
</evidence>
<dbReference type="InterPro" id="IPR002669">
    <property type="entry name" value="UreD"/>
</dbReference>